<accession>A0A8H5ATJ3</accession>
<evidence type="ECO:0000256" key="1">
    <source>
        <dbReference type="SAM" id="MobiDB-lite"/>
    </source>
</evidence>
<proteinExistence type="predicted"/>
<name>A0A8H5ATJ3_9AGAR</name>
<evidence type="ECO:0000313" key="3">
    <source>
        <dbReference type="Proteomes" id="UP000567179"/>
    </source>
</evidence>
<dbReference type="Pfam" id="PF11017">
    <property type="entry name" value="DUF2855"/>
    <property type="match status" value="1"/>
</dbReference>
<feature type="region of interest" description="Disordered" evidence="1">
    <location>
        <begin position="1"/>
        <end position="21"/>
    </location>
</feature>
<evidence type="ECO:0008006" key="4">
    <source>
        <dbReference type="Google" id="ProtNLM"/>
    </source>
</evidence>
<reference evidence="2 3" key="1">
    <citation type="journal article" date="2020" name="ISME J.">
        <title>Uncovering the hidden diversity of litter-decomposition mechanisms in mushroom-forming fungi.</title>
        <authorList>
            <person name="Floudas D."/>
            <person name="Bentzer J."/>
            <person name="Ahren D."/>
            <person name="Johansson T."/>
            <person name="Persson P."/>
            <person name="Tunlid A."/>
        </authorList>
    </citation>
    <scope>NUCLEOTIDE SEQUENCE [LARGE SCALE GENOMIC DNA]</scope>
    <source>
        <strain evidence="2 3">CBS 101986</strain>
    </source>
</reference>
<keyword evidence="3" id="KW-1185">Reference proteome</keyword>
<dbReference type="Proteomes" id="UP000567179">
    <property type="component" value="Unassembled WGS sequence"/>
</dbReference>
<sequence length="435" mass="48729">MNERNATLCSPRQSSKLDPSTPALAFSVKPTSCPTDHIVIKVDRFGFSANNITYQALGEHPHLRYFDFHSAPDSANDGVSSKTHGVIPVWGFGTVVQSAHTKVREGERLYGYFAPARYLLLPISSTDANKYAIYVPRPHLPADRRPYNQILRCSTDPQYSPSPVAEDMTMLYRPLFWTAYWCEDWLHTTGYRGGASSILVSSASSKTAFCFAYRARKRIRAGELGTDTKIIGLTSKRNTAFTQRLGLYDEVLDYDAFLSSPSFLKGAEKKWLYVDVAGNEDLNARIKAHFASPYTGKMAGIVSLGFTNLSPTSSDTVPDWSTHGTGVTSSSTTELVETSGLASQFWPRTENFFTPEWLDVRQHQIPLAEIFSRQNTAWKELMEDGKDWVQLERVYGAKKVQEAYVKLAKEGLGPDKGLIWSMWDEEPRAMLASRL</sequence>
<dbReference type="InterPro" id="IPR021276">
    <property type="entry name" value="DUF2855"/>
</dbReference>
<organism evidence="2 3">
    <name type="scientific">Psilocybe cf. subviscida</name>
    <dbReference type="NCBI Taxonomy" id="2480587"/>
    <lineage>
        <taxon>Eukaryota</taxon>
        <taxon>Fungi</taxon>
        <taxon>Dikarya</taxon>
        <taxon>Basidiomycota</taxon>
        <taxon>Agaricomycotina</taxon>
        <taxon>Agaricomycetes</taxon>
        <taxon>Agaricomycetidae</taxon>
        <taxon>Agaricales</taxon>
        <taxon>Agaricineae</taxon>
        <taxon>Strophariaceae</taxon>
        <taxon>Psilocybe</taxon>
    </lineage>
</organism>
<dbReference type="OrthoDB" id="192702at2759"/>
<dbReference type="AlphaFoldDB" id="A0A8H5ATJ3"/>
<feature type="compositionally biased region" description="Polar residues" evidence="1">
    <location>
        <begin position="1"/>
        <end position="18"/>
    </location>
</feature>
<comment type="caution">
    <text evidence="2">The sequence shown here is derived from an EMBL/GenBank/DDBJ whole genome shotgun (WGS) entry which is preliminary data.</text>
</comment>
<evidence type="ECO:0000313" key="2">
    <source>
        <dbReference type="EMBL" id="KAF5310656.1"/>
    </source>
</evidence>
<protein>
    <recommendedName>
        <fullName evidence="4">DUF2855 family protein</fullName>
    </recommendedName>
</protein>
<gene>
    <name evidence="2" type="ORF">D9619_007951</name>
</gene>
<dbReference type="EMBL" id="JAACJJ010000057">
    <property type="protein sequence ID" value="KAF5310656.1"/>
    <property type="molecule type" value="Genomic_DNA"/>
</dbReference>